<organism evidence="2 3">
    <name type="scientific">Tuber borchii</name>
    <name type="common">White truffle</name>
    <dbReference type="NCBI Taxonomy" id="42251"/>
    <lineage>
        <taxon>Eukaryota</taxon>
        <taxon>Fungi</taxon>
        <taxon>Dikarya</taxon>
        <taxon>Ascomycota</taxon>
        <taxon>Pezizomycotina</taxon>
        <taxon>Pezizomycetes</taxon>
        <taxon>Pezizales</taxon>
        <taxon>Tuberaceae</taxon>
        <taxon>Tuber</taxon>
    </lineage>
</organism>
<proteinExistence type="predicted"/>
<keyword evidence="3" id="KW-1185">Reference proteome</keyword>
<protein>
    <submittedName>
        <fullName evidence="2">Uncharacterized protein</fullName>
    </submittedName>
</protein>
<evidence type="ECO:0000256" key="1">
    <source>
        <dbReference type="SAM" id="MobiDB-lite"/>
    </source>
</evidence>
<dbReference type="OrthoDB" id="10262360at2759"/>
<name>A0A2T6ZY75_TUBBO</name>
<evidence type="ECO:0000313" key="3">
    <source>
        <dbReference type="Proteomes" id="UP000244722"/>
    </source>
</evidence>
<feature type="region of interest" description="Disordered" evidence="1">
    <location>
        <begin position="96"/>
        <end position="157"/>
    </location>
</feature>
<dbReference type="EMBL" id="NESQ01000064">
    <property type="protein sequence ID" value="PUU80441.1"/>
    <property type="molecule type" value="Genomic_DNA"/>
</dbReference>
<comment type="caution">
    <text evidence="2">The sequence shown here is derived from an EMBL/GenBank/DDBJ whole genome shotgun (WGS) entry which is preliminary data.</text>
</comment>
<accession>A0A2T6ZY75</accession>
<evidence type="ECO:0000313" key="2">
    <source>
        <dbReference type="EMBL" id="PUU80441.1"/>
    </source>
</evidence>
<gene>
    <name evidence="2" type="ORF">B9Z19DRAFT_730458</name>
</gene>
<feature type="compositionally biased region" description="Low complexity" evidence="1">
    <location>
        <begin position="96"/>
        <end position="111"/>
    </location>
</feature>
<dbReference type="AlphaFoldDB" id="A0A2T6ZY75"/>
<sequence>MLVCSEVHCLAHTIPVHLDSIVCTATNLRVNGNAAHLTHTIPHNKPTILLLHPTTSYIRRMVHPLPPLPSPANLVGESSSAESLRQTFNVAVAAAGTATATSPNSNSSRSTSRTHSRRKPPPSISTVNTISGLLTPAGSVDNSGTESPDEEVHDHEEGMRHGFAEEYNSEAYLAVLEQLGFLHVLYR</sequence>
<reference evidence="2 3" key="1">
    <citation type="submission" date="2017-04" db="EMBL/GenBank/DDBJ databases">
        <title>Draft genome sequence of Tuber borchii Vittad., a whitish edible truffle.</title>
        <authorList>
            <consortium name="DOE Joint Genome Institute"/>
            <person name="Murat C."/>
            <person name="Kuo A."/>
            <person name="Barry K.W."/>
            <person name="Clum A."/>
            <person name="Dockter R.B."/>
            <person name="Fauchery L."/>
            <person name="Iotti M."/>
            <person name="Kohler A."/>
            <person name="Labutti K."/>
            <person name="Lindquist E.A."/>
            <person name="Lipzen A."/>
            <person name="Ohm R.A."/>
            <person name="Wang M."/>
            <person name="Grigoriev I.V."/>
            <person name="Zambonelli A."/>
            <person name="Martin F.M."/>
        </authorList>
    </citation>
    <scope>NUCLEOTIDE SEQUENCE [LARGE SCALE GENOMIC DNA]</scope>
    <source>
        <strain evidence="2 3">Tbo3840</strain>
    </source>
</reference>
<dbReference type="Proteomes" id="UP000244722">
    <property type="component" value="Unassembled WGS sequence"/>
</dbReference>